<accession>A0AAW0QE78</accession>
<dbReference type="Pfam" id="PF00230">
    <property type="entry name" value="MIP"/>
    <property type="match status" value="1"/>
</dbReference>
<dbReference type="PRINTS" id="PR00783">
    <property type="entry name" value="MINTRINSICP"/>
</dbReference>
<feature type="transmembrane region" description="Helical" evidence="11">
    <location>
        <begin position="185"/>
        <end position="204"/>
    </location>
</feature>
<dbReference type="GO" id="GO:0015250">
    <property type="term" value="F:water channel activity"/>
    <property type="evidence" value="ECO:0007669"/>
    <property type="project" value="TreeGrafter"/>
</dbReference>
<proteinExistence type="inferred from homology"/>
<comment type="caution">
    <text evidence="12">The sequence shown here is derived from an EMBL/GenBank/DDBJ whole genome shotgun (WGS) entry which is preliminary data.</text>
</comment>
<feature type="transmembrane region" description="Helical" evidence="11">
    <location>
        <begin position="211"/>
        <end position="231"/>
    </location>
</feature>
<reference evidence="12 13" key="1">
    <citation type="submission" date="2023-01" db="EMBL/GenBank/DDBJ databases">
        <title>Analysis of 21 Apiospora genomes using comparative genomics revels a genus with tremendous synthesis potential of carbohydrate active enzymes and secondary metabolites.</title>
        <authorList>
            <person name="Sorensen T."/>
        </authorList>
    </citation>
    <scope>NUCLEOTIDE SEQUENCE [LARGE SCALE GENOMIC DNA]</scope>
    <source>
        <strain evidence="12 13">CBS 117206</strain>
    </source>
</reference>
<comment type="subcellular location">
    <subcellularLocation>
        <location evidence="1">Membrane</location>
        <topology evidence="1">Multi-pass membrane protein</topology>
    </subcellularLocation>
</comment>
<dbReference type="Proteomes" id="UP001392437">
    <property type="component" value="Unassembled WGS sequence"/>
</dbReference>
<dbReference type="SUPFAM" id="SSF81338">
    <property type="entry name" value="Aquaporin-like"/>
    <property type="match status" value="1"/>
</dbReference>
<gene>
    <name evidence="12" type="ORF">PG999_014160</name>
</gene>
<dbReference type="FunFam" id="1.20.1080.10:FF:000014">
    <property type="entry name" value="Aquaporin 1"/>
    <property type="match status" value="1"/>
</dbReference>
<evidence type="ECO:0000256" key="4">
    <source>
        <dbReference type="ARBA" id="ARBA00022692"/>
    </source>
</evidence>
<evidence type="ECO:0000256" key="8">
    <source>
        <dbReference type="ARBA" id="ARBA00034651"/>
    </source>
</evidence>
<evidence type="ECO:0000313" key="12">
    <source>
        <dbReference type="EMBL" id="KAK8096138.1"/>
    </source>
</evidence>
<dbReference type="InterPro" id="IPR023271">
    <property type="entry name" value="Aquaporin-like"/>
</dbReference>
<evidence type="ECO:0000256" key="2">
    <source>
        <dbReference type="ARBA" id="ARBA00006175"/>
    </source>
</evidence>
<comment type="similarity">
    <text evidence="2 9">Belongs to the MIP/aquaporin (TC 1.A.8) family.</text>
</comment>
<keyword evidence="4 9" id="KW-0812">Transmembrane</keyword>
<feature type="transmembrane region" description="Helical" evidence="11">
    <location>
        <begin position="256"/>
        <end position="276"/>
    </location>
</feature>
<keyword evidence="3 9" id="KW-0813">Transport</keyword>
<dbReference type="GO" id="GO:0005886">
    <property type="term" value="C:plasma membrane"/>
    <property type="evidence" value="ECO:0007669"/>
    <property type="project" value="TreeGrafter"/>
</dbReference>
<evidence type="ECO:0000313" key="13">
    <source>
        <dbReference type="Proteomes" id="UP001392437"/>
    </source>
</evidence>
<sequence>MNADQPGEHVRLPWEARDHSKLHSHTSGSLDGGESNAPMMRRRSIPILSSCSKEVKNHLVAMLSEFVGTFLFLLFAFGGTNAVNDPTVVDSPGNPAKLLYISLCFGMSLMVNGWVFFRISGGLFNPAVTLGMTMVGALTYVRGALVFLGQILGGIAAAAVTYAILPGPLNVRTSLGGGTSVVQGLFIEMFLTTELVLTIFMLAAEKHRATYMAPVGIGISLFITELLGVYYTGGSVNPARSFGPSVVLGSFYYYDWIYWVGPILGSLLASGFYLLVKALEYETVNPGQDSVEK</sequence>
<evidence type="ECO:0000256" key="11">
    <source>
        <dbReference type="SAM" id="Phobius"/>
    </source>
</evidence>
<feature type="transmembrane region" description="Helical" evidence="11">
    <location>
        <begin position="98"/>
        <end position="119"/>
    </location>
</feature>
<feature type="transmembrane region" description="Helical" evidence="11">
    <location>
        <begin position="59"/>
        <end position="78"/>
    </location>
</feature>
<dbReference type="EMBL" id="JAQQWP010000011">
    <property type="protein sequence ID" value="KAK8096138.1"/>
    <property type="molecule type" value="Genomic_DNA"/>
</dbReference>
<dbReference type="PANTHER" id="PTHR19139">
    <property type="entry name" value="AQUAPORIN TRANSPORTER"/>
    <property type="match status" value="1"/>
</dbReference>
<keyword evidence="5" id="KW-0677">Repeat</keyword>
<keyword evidence="7 11" id="KW-0472">Membrane</keyword>
<dbReference type="Gene3D" id="1.20.1080.10">
    <property type="entry name" value="Glycerol uptake facilitator protein"/>
    <property type="match status" value="1"/>
</dbReference>
<evidence type="ECO:0000256" key="9">
    <source>
        <dbReference type="RuleBase" id="RU000477"/>
    </source>
</evidence>
<feature type="compositionally biased region" description="Basic and acidic residues" evidence="10">
    <location>
        <begin position="1"/>
        <end position="21"/>
    </location>
</feature>
<dbReference type="PANTHER" id="PTHR19139:SF199">
    <property type="entry name" value="MIP17260P"/>
    <property type="match status" value="1"/>
</dbReference>
<keyword evidence="13" id="KW-1185">Reference proteome</keyword>
<organism evidence="12 13">
    <name type="scientific">Apiospora kogelbergensis</name>
    <dbReference type="NCBI Taxonomy" id="1337665"/>
    <lineage>
        <taxon>Eukaryota</taxon>
        <taxon>Fungi</taxon>
        <taxon>Dikarya</taxon>
        <taxon>Ascomycota</taxon>
        <taxon>Pezizomycotina</taxon>
        <taxon>Sordariomycetes</taxon>
        <taxon>Xylariomycetidae</taxon>
        <taxon>Amphisphaeriales</taxon>
        <taxon>Apiosporaceae</taxon>
        <taxon>Apiospora</taxon>
    </lineage>
</organism>
<feature type="region of interest" description="Disordered" evidence="10">
    <location>
        <begin position="1"/>
        <end position="37"/>
    </location>
</feature>
<protein>
    <submittedName>
        <fullName evidence="12">Mip family channel protein</fullName>
    </submittedName>
</protein>
<evidence type="ECO:0000256" key="1">
    <source>
        <dbReference type="ARBA" id="ARBA00004141"/>
    </source>
</evidence>
<evidence type="ECO:0000256" key="7">
    <source>
        <dbReference type="ARBA" id="ARBA00023136"/>
    </source>
</evidence>
<dbReference type="AlphaFoldDB" id="A0AAW0QE78"/>
<evidence type="ECO:0000256" key="5">
    <source>
        <dbReference type="ARBA" id="ARBA00022737"/>
    </source>
</evidence>
<evidence type="ECO:0000256" key="6">
    <source>
        <dbReference type="ARBA" id="ARBA00022989"/>
    </source>
</evidence>
<keyword evidence="6 11" id="KW-1133">Transmembrane helix</keyword>
<dbReference type="InterPro" id="IPR034294">
    <property type="entry name" value="Aquaporin_transptr"/>
</dbReference>
<feature type="transmembrane region" description="Helical" evidence="11">
    <location>
        <begin position="140"/>
        <end position="165"/>
    </location>
</feature>
<name>A0AAW0QE78_9PEZI</name>
<evidence type="ECO:0000256" key="10">
    <source>
        <dbReference type="SAM" id="MobiDB-lite"/>
    </source>
</evidence>
<evidence type="ECO:0000256" key="3">
    <source>
        <dbReference type="ARBA" id="ARBA00022448"/>
    </source>
</evidence>
<comment type="catalytic activity">
    <reaction evidence="8">
        <text>H2O(in) = H2O(out)</text>
        <dbReference type="Rhea" id="RHEA:29667"/>
        <dbReference type="ChEBI" id="CHEBI:15377"/>
    </reaction>
</comment>
<dbReference type="InterPro" id="IPR000425">
    <property type="entry name" value="MIP"/>
</dbReference>